<dbReference type="SMART" id="SM00223">
    <property type="entry name" value="APPLE"/>
    <property type="match status" value="1"/>
</dbReference>
<sequence length="547" mass="58137">MRRRGVQDVAAANAAISACGKAEQWQAALALLASMQEVTVISFNAGISACEKASQWQTALGLSSRMPEGRVQADSITINALISACEKSAMWRQALQLLAIPAAAESLIARNAAMSACEKSGQWQMALGLLMQLPDITLQADTVSYNACISACEKCAVWTWAVELLSGMEPDTVSFSAAISACEKGQQWPLALWLLQSLELALGFEAVACNAAISACEKGFQWQRALVLLKSMKASSLPGSIITYGALITACGKCEQWRQVQALLDELHSLHLEANGITCNAVISAFRKAEQWQLAVALFHQLRADAAHLDVLTFAAAGEAAAMGLQPVAEVLTAAQQRALQNLVVQVFGANPSCASVGTGYNDPSNEAQHVTADDATACQEDCKRTEICAFFTWYPDSKGCWLQSSASVKNVTFDGVVSGPVRCILDDAKEQIKAGSQEVVNALNKNTGADFKWWVWVLIGLGASAVGLCCVAAVCCSGGKKSKRSSKVGARDVEKQASRAEEAPLVQAPAATAPTFAYPGYPATYPAANYPSYPNYPAAPQGYVYR</sequence>
<evidence type="ECO:0000313" key="6">
    <source>
        <dbReference type="Proteomes" id="UP001178507"/>
    </source>
</evidence>
<proteinExistence type="predicted"/>
<dbReference type="InterPro" id="IPR011990">
    <property type="entry name" value="TPR-like_helical_dom_sf"/>
</dbReference>
<evidence type="ECO:0000256" key="1">
    <source>
        <dbReference type="ARBA" id="ARBA00022737"/>
    </source>
</evidence>
<evidence type="ECO:0000256" key="2">
    <source>
        <dbReference type="ARBA" id="ARBA00023157"/>
    </source>
</evidence>
<name>A0AA36IN58_9DINO</name>
<keyword evidence="2" id="KW-1015">Disulfide bond</keyword>
<dbReference type="PROSITE" id="PS51257">
    <property type="entry name" value="PROKAR_LIPOPROTEIN"/>
    <property type="match status" value="1"/>
</dbReference>
<dbReference type="EMBL" id="CAUJNA010002068">
    <property type="protein sequence ID" value="CAJ1390416.1"/>
    <property type="molecule type" value="Genomic_DNA"/>
</dbReference>
<dbReference type="Gene3D" id="3.50.4.10">
    <property type="entry name" value="Hepatocyte Growth Factor"/>
    <property type="match status" value="1"/>
</dbReference>
<evidence type="ECO:0000256" key="3">
    <source>
        <dbReference type="SAM" id="Phobius"/>
    </source>
</evidence>
<dbReference type="PANTHER" id="PTHR47447">
    <property type="entry name" value="OS03G0856100 PROTEIN"/>
    <property type="match status" value="1"/>
</dbReference>
<reference evidence="5" key="1">
    <citation type="submission" date="2023-08" db="EMBL/GenBank/DDBJ databases">
        <authorList>
            <person name="Chen Y."/>
            <person name="Shah S."/>
            <person name="Dougan E. K."/>
            <person name="Thang M."/>
            <person name="Chan C."/>
        </authorList>
    </citation>
    <scope>NUCLEOTIDE SEQUENCE</scope>
</reference>
<dbReference type="GO" id="GO:0005576">
    <property type="term" value="C:extracellular region"/>
    <property type="evidence" value="ECO:0007669"/>
    <property type="project" value="InterPro"/>
</dbReference>
<feature type="transmembrane region" description="Helical" evidence="3">
    <location>
        <begin position="454"/>
        <end position="477"/>
    </location>
</feature>
<dbReference type="Pfam" id="PF00024">
    <property type="entry name" value="PAN_1"/>
    <property type="match status" value="1"/>
</dbReference>
<dbReference type="SUPFAM" id="SSF57414">
    <property type="entry name" value="Hairpin loop containing domain-like"/>
    <property type="match status" value="1"/>
</dbReference>
<dbReference type="InterPro" id="IPR002885">
    <property type="entry name" value="PPR_rpt"/>
</dbReference>
<dbReference type="PANTHER" id="PTHR47447:SF17">
    <property type="entry name" value="OS12G0638900 PROTEIN"/>
    <property type="match status" value="1"/>
</dbReference>
<evidence type="ECO:0000259" key="4">
    <source>
        <dbReference type="SMART" id="SM00223"/>
    </source>
</evidence>
<comment type="caution">
    <text evidence="5">The sequence shown here is derived from an EMBL/GenBank/DDBJ whole genome shotgun (WGS) entry which is preliminary data.</text>
</comment>
<keyword evidence="3" id="KW-0472">Membrane</keyword>
<keyword evidence="1" id="KW-0677">Repeat</keyword>
<dbReference type="GO" id="GO:0006508">
    <property type="term" value="P:proteolysis"/>
    <property type="evidence" value="ECO:0007669"/>
    <property type="project" value="InterPro"/>
</dbReference>
<protein>
    <recommendedName>
        <fullName evidence="4">Apple domain-containing protein</fullName>
    </recommendedName>
</protein>
<dbReference type="CDD" id="cd01100">
    <property type="entry name" value="APPLE_Factor_XI_like"/>
    <property type="match status" value="1"/>
</dbReference>
<feature type="domain" description="Apple" evidence="4">
    <location>
        <begin position="354"/>
        <end position="424"/>
    </location>
</feature>
<gene>
    <name evidence="5" type="ORF">EVOR1521_LOCUS15848</name>
</gene>
<dbReference type="Proteomes" id="UP001178507">
    <property type="component" value="Unassembled WGS sequence"/>
</dbReference>
<organism evidence="5 6">
    <name type="scientific">Effrenium voratum</name>
    <dbReference type="NCBI Taxonomy" id="2562239"/>
    <lineage>
        <taxon>Eukaryota</taxon>
        <taxon>Sar</taxon>
        <taxon>Alveolata</taxon>
        <taxon>Dinophyceae</taxon>
        <taxon>Suessiales</taxon>
        <taxon>Symbiodiniaceae</taxon>
        <taxon>Effrenium</taxon>
    </lineage>
</organism>
<accession>A0AA36IN58</accession>
<keyword evidence="6" id="KW-1185">Reference proteome</keyword>
<dbReference type="InterPro" id="IPR000177">
    <property type="entry name" value="Apple"/>
</dbReference>
<keyword evidence="3" id="KW-1133">Transmembrane helix</keyword>
<dbReference type="Pfam" id="PF01535">
    <property type="entry name" value="PPR"/>
    <property type="match status" value="4"/>
</dbReference>
<dbReference type="InterPro" id="IPR003609">
    <property type="entry name" value="Pan_app"/>
</dbReference>
<dbReference type="AlphaFoldDB" id="A0AA36IN58"/>
<evidence type="ECO:0000313" key="5">
    <source>
        <dbReference type="EMBL" id="CAJ1390416.1"/>
    </source>
</evidence>
<keyword evidence="3" id="KW-0812">Transmembrane</keyword>
<dbReference type="Gene3D" id="1.25.40.10">
    <property type="entry name" value="Tetratricopeptide repeat domain"/>
    <property type="match status" value="3"/>
</dbReference>